<evidence type="ECO:0000259" key="10">
    <source>
        <dbReference type="PROSITE" id="PS50109"/>
    </source>
</evidence>
<dbReference type="InterPro" id="IPR005467">
    <property type="entry name" value="His_kinase_dom"/>
</dbReference>
<dbReference type="Gene3D" id="3.30.565.10">
    <property type="entry name" value="Histidine kinase-like ATPase, C-terminal domain"/>
    <property type="match status" value="1"/>
</dbReference>
<dbReference type="SUPFAM" id="SSF52833">
    <property type="entry name" value="Thioredoxin-like"/>
    <property type="match status" value="1"/>
</dbReference>
<dbReference type="SMART" id="SM00388">
    <property type="entry name" value="HisKA"/>
    <property type="match status" value="1"/>
</dbReference>
<dbReference type="GO" id="GO:0000160">
    <property type="term" value="P:phosphorelay signal transduction system"/>
    <property type="evidence" value="ECO:0007669"/>
    <property type="project" value="UniProtKB-KW"/>
</dbReference>
<evidence type="ECO:0000256" key="3">
    <source>
        <dbReference type="ARBA" id="ARBA00022679"/>
    </source>
</evidence>
<organism evidence="11 12">
    <name type="scientific">Lyngbya confervoides BDU141951</name>
    <dbReference type="NCBI Taxonomy" id="1574623"/>
    <lineage>
        <taxon>Bacteria</taxon>
        <taxon>Bacillati</taxon>
        <taxon>Cyanobacteriota</taxon>
        <taxon>Cyanophyceae</taxon>
        <taxon>Oscillatoriophycideae</taxon>
        <taxon>Oscillatoriales</taxon>
        <taxon>Microcoleaceae</taxon>
        <taxon>Lyngbya</taxon>
    </lineage>
</organism>
<dbReference type="PANTHER" id="PTHR43547:SF2">
    <property type="entry name" value="HYBRID SIGNAL TRANSDUCTION HISTIDINE KINASE C"/>
    <property type="match status" value="1"/>
</dbReference>
<comment type="function">
    <text evidence="9">Member of the two-component regulatory system SasA/RpaA involved in genome-wide circadian gene expression. One of several clock output pathways. Participates in the Kai clock protein complex, the main circadian regulator in cyanobacteria, via its interaction with KaiC. KaiC enhances the autophosphorylation activity of SasA, which then transfers its phosphate group to RpaA to activate it. In addition to its output function, recruits fold-shifted KaiB (KaiB(fs)) to KaiC to cooperatively form the KaiB(6):KaiC(6) complex (independent of SasA kinase activity). Required for robustness of the circadian rhythm of gene expression and is involved in clock output, also required for adaptation to light/dark cycles.</text>
</comment>
<keyword evidence="12" id="KW-1185">Reference proteome</keyword>
<keyword evidence="8 9" id="KW-0090">Biological rhythms</keyword>
<keyword evidence="3 9" id="KW-0808">Transferase</keyword>
<evidence type="ECO:0000256" key="4">
    <source>
        <dbReference type="ARBA" id="ARBA00022741"/>
    </source>
</evidence>
<evidence type="ECO:0000256" key="7">
    <source>
        <dbReference type="ARBA" id="ARBA00023012"/>
    </source>
</evidence>
<evidence type="ECO:0000256" key="8">
    <source>
        <dbReference type="ARBA" id="ARBA00023108"/>
    </source>
</evidence>
<gene>
    <name evidence="9" type="primary">sasA</name>
    <name evidence="11" type="ORF">QQ91_0019365</name>
</gene>
<dbReference type="CDD" id="cd00082">
    <property type="entry name" value="HisKA"/>
    <property type="match status" value="1"/>
</dbReference>
<keyword evidence="4 9" id="KW-0547">Nucleotide-binding</keyword>
<dbReference type="InterPro" id="IPR036890">
    <property type="entry name" value="HATPase_C_sf"/>
</dbReference>
<evidence type="ECO:0000313" key="11">
    <source>
        <dbReference type="EMBL" id="MCM1984983.1"/>
    </source>
</evidence>
<protein>
    <recommendedName>
        <fullName evidence="9">Adaptive-response sensory-kinase SasA</fullName>
        <ecNumber evidence="9">2.7.13.3</ecNumber>
    </recommendedName>
    <alternativeName>
        <fullName evidence="9">Sensor histidine kinase SasA</fullName>
    </alternativeName>
</protein>
<name>A0ABD4T960_9CYAN</name>
<dbReference type="GO" id="GO:0004673">
    <property type="term" value="F:protein histidine kinase activity"/>
    <property type="evidence" value="ECO:0007669"/>
    <property type="project" value="UniProtKB-UniRule"/>
</dbReference>
<comment type="catalytic activity">
    <reaction evidence="1 9">
        <text>ATP + protein L-histidine = ADP + protein N-phospho-L-histidine.</text>
        <dbReference type="EC" id="2.7.13.3"/>
    </reaction>
</comment>
<dbReference type="HAMAP" id="MF_01837">
    <property type="entry name" value="Kinase_SasA"/>
    <property type="match status" value="1"/>
</dbReference>
<dbReference type="PRINTS" id="PR00344">
    <property type="entry name" value="BCTRLSENSOR"/>
</dbReference>
<dbReference type="CDD" id="cd00075">
    <property type="entry name" value="HATPase"/>
    <property type="match status" value="1"/>
</dbReference>
<dbReference type="FunFam" id="3.30.565.10:FF:000006">
    <property type="entry name" value="Sensor histidine kinase WalK"/>
    <property type="match status" value="1"/>
</dbReference>
<dbReference type="InterPro" id="IPR036249">
    <property type="entry name" value="Thioredoxin-like_sf"/>
</dbReference>
<dbReference type="InterPro" id="IPR023527">
    <property type="entry name" value="Kinase_SasA"/>
</dbReference>
<dbReference type="RefSeq" id="WP_166277566.1">
    <property type="nucleotide sequence ID" value="NZ_JTHE03000109.1"/>
</dbReference>
<dbReference type="GO" id="GO:0005524">
    <property type="term" value="F:ATP binding"/>
    <property type="evidence" value="ECO:0007669"/>
    <property type="project" value="UniProtKB-KW"/>
</dbReference>
<dbReference type="SUPFAM" id="SSF55874">
    <property type="entry name" value="ATPase domain of HSP90 chaperone/DNA topoisomerase II/histidine kinase"/>
    <property type="match status" value="1"/>
</dbReference>
<keyword evidence="6 9" id="KW-0067">ATP-binding</keyword>
<dbReference type="Pfam" id="PF00512">
    <property type="entry name" value="HisKA"/>
    <property type="match status" value="1"/>
</dbReference>
<keyword evidence="2 9" id="KW-0597">Phosphoprotein</keyword>
<dbReference type="EC" id="2.7.13.3" evidence="9"/>
<evidence type="ECO:0000256" key="9">
    <source>
        <dbReference type="HAMAP-Rule" id="MF_01837"/>
    </source>
</evidence>
<dbReference type="PANTHER" id="PTHR43547">
    <property type="entry name" value="TWO-COMPONENT HISTIDINE KINASE"/>
    <property type="match status" value="1"/>
</dbReference>
<dbReference type="Pfam" id="PF07689">
    <property type="entry name" value="KaiB"/>
    <property type="match status" value="1"/>
</dbReference>
<dbReference type="InterPro" id="IPR036097">
    <property type="entry name" value="HisK_dim/P_sf"/>
</dbReference>
<dbReference type="InterPro" id="IPR004358">
    <property type="entry name" value="Sig_transdc_His_kin-like_C"/>
</dbReference>
<evidence type="ECO:0000256" key="2">
    <source>
        <dbReference type="ARBA" id="ARBA00022553"/>
    </source>
</evidence>
<dbReference type="SMART" id="SM01248">
    <property type="entry name" value="KaiB"/>
    <property type="match status" value="1"/>
</dbReference>
<evidence type="ECO:0000256" key="5">
    <source>
        <dbReference type="ARBA" id="ARBA00022777"/>
    </source>
</evidence>
<evidence type="ECO:0000256" key="6">
    <source>
        <dbReference type="ARBA" id="ARBA00022840"/>
    </source>
</evidence>
<dbReference type="InterPro" id="IPR003661">
    <property type="entry name" value="HisK_dim/P_dom"/>
</dbReference>
<evidence type="ECO:0000256" key="1">
    <source>
        <dbReference type="ARBA" id="ARBA00000085"/>
    </source>
</evidence>
<comment type="caution">
    <text evidence="11">The sequence shown here is derived from an EMBL/GenBank/DDBJ whole genome shotgun (WGS) entry which is preliminary data.</text>
</comment>
<feature type="domain" description="Histidine kinase" evidence="10">
    <location>
        <begin position="162"/>
        <end position="386"/>
    </location>
</feature>
<dbReference type="Proteomes" id="UP000031561">
    <property type="component" value="Unassembled WGS sequence"/>
</dbReference>
<comment type="subunit">
    <text evidence="9">Homooligomerizes. Interacts with KaiC. Participates in the KaiABC clock complex, whose core is composed of a KaiC homohexamer, 6 KaiB and up to 6 KaiA dimers. SasA and KaiB(fs) compete to bind to KaiC.</text>
</comment>
<reference evidence="11 12" key="1">
    <citation type="journal article" date="2015" name="Genome Announc.">
        <title>Draft Genome Sequence of Filamentous Marine Cyanobacterium Lyngbya confervoides Strain BDU141951.</title>
        <authorList>
            <person name="Chandrababunaidu M.M."/>
            <person name="Sen D."/>
            <person name="Tripathy S."/>
        </authorList>
    </citation>
    <scope>NUCLEOTIDE SEQUENCE [LARGE SCALE GENOMIC DNA]</scope>
    <source>
        <strain evidence="11 12">BDU141951</strain>
    </source>
</reference>
<proteinExistence type="inferred from homology"/>
<dbReference type="Pfam" id="PF02518">
    <property type="entry name" value="HATPase_c"/>
    <property type="match status" value="1"/>
</dbReference>
<keyword evidence="5 9" id="KW-0418">Kinase</keyword>
<accession>A0ABD4T960</accession>
<keyword evidence="7 9" id="KW-0902">Two-component regulatory system</keyword>
<dbReference type="SMART" id="SM00387">
    <property type="entry name" value="HATPase_c"/>
    <property type="match status" value="1"/>
</dbReference>
<dbReference type="Gene3D" id="1.10.287.130">
    <property type="match status" value="1"/>
</dbReference>
<dbReference type="EMBL" id="JTHE03000109">
    <property type="protein sequence ID" value="MCM1984983.1"/>
    <property type="molecule type" value="Genomic_DNA"/>
</dbReference>
<dbReference type="InterPro" id="IPR011649">
    <property type="entry name" value="KaiB_domain"/>
</dbReference>
<sequence>MTESSPPFSNSEPHSAPGLQLLLFVDQRTLALERTGEVIEYLNQLQAQEDFHLEIVDVHDRPYLAEHFKLIATPALVKTYPPPRHILAGSSLIRQLEDCWPKWQESLILRDGAGRTLDEDFVSDSFAQSVQLMQLADEMFRLRQENEALKDQLSFKDRMITVLAHDLRNPLTAAAIAIETLETQWSETKAKHRLQPATLSRLLHQAQIQIQNIDRMITNLLEASRGRLDSLQIQPKRLNLRDLCLEILEDVAASLRQKSLDLATDIPADIPDVHADADQIRQVFMNLLDNAVKYTPFKGQITVTVLHRTTQKVQVSICDNGPGIPLEKQATIFEDSVRLERDVNKEGYGIGLALCRRIIRAHYGQIWVDSSTKEGSCFNFTLPVYR</sequence>
<dbReference type="GO" id="GO:0007623">
    <property type="term" value="P:circadian rhythm"/>
    <property type="evidence" value="ECO:0007669"/>
    <property type="project" value="UniProtKB-UniRule"/>
</dbReference>
<dbReference type="InterPro" id="IPR003594">
    <property type="entry name" value="HATPase_dom"/>
</dbReference>
<dbReference type="PROSITE" id="PS50109">
    <property type="entry name" value="HIS_KIN"/>
    <property type="match status" value="1"/>
</dbReference>
<comment type="domain">
    <text evidence="9">The N-terminus interacts with KaiC, while the C-terminal histidine kinase domain autophosphorylates and is probably responsible for self-oligomerization. The N-terminal domain stimulates the C-terminus to autophosphorylate.</text>
</comment>
<dbReference type="SUPFAM" id="SSF47384">
    <property type="entry name" value="Homodimeric domain of signal transducing histidine kinase"/>
    <property type="match status" value="1"/>
</dbReference>
<dbReference type="AlphaFoldDB" id="A0ABD4T960"/>
<feature type="modified residue" description="Phosphohistidine; by autocatalysis" evidence="9">
    <location>
        <position position="165"/>
    </location>
</feature>
<dbReference type="Gene3D" id="3.40.30.10">
    <property type="entry name" value="Glutaredoxin"/>
    <property type="match status" value="1"/>
</dbReference>
<dbReference type="NCBIfam" id="NF006800">
    <property type="entry name" value="PRK09303.1"/>
    <property type="match status" value="1"/>
</dbReference>
<evidence type="ECO:0000313" key="12">
    <source>
        <dbReference type="Proteomes" id="UP000031561"/>
    </source>
</evidence>